<proteinExistence type="predicted"/>
<dbReference type="KEGG" id="pbv:AR543_12520"/>
<dbReference type="InterPro" id="IPR038186">
    <property type="entry name" value="CHAD_dom_sf"/>
</dbReference>
<accession>A0A172ZGI1</accession>
<dbReference type="STRING" id="1616788.AR543_12520"/>
<dbReference type="SMART" id="SM00880">
    <property type="entry name" value="CHAD"/>
    <property type="match status" value="1"/>
</dbReference>
<name>A0A172ZGI1_9BACL</name>
<reference evidence="3" key="1">
    <citation type="submission" date="2015-10" db="EMBL/GenBank/DDBJ databases">
        <title>Genome of Paenibacillus bovis sp. nov.</title>
        <authorList>
            <person name="Wu Z."/>
            <person name="Gao C."/>
            <person name="Liu Z."/>
            <person name="Zheng H."/>
        </authorList>
    </citation>
    <scope>NUCLEOTIDE SEQUENCE [LARGE SCALE GENOMIC DNA]</scope>
    <source>
        <strain evidence="3">BD3526</strain>
    </source>
</reference>
<dbReference type="RefSeq" id="WP_060534858.1">
    <property type="nucleotide sequence ID" value="NZ_CP013023.1"/>
</dbReference>
<dbReference type="Pfam" id="PF05235">
    <property type="entry name" value="CHAD"/>
    <property type="match status" value="1"/>
</dbReference>
<feature type="domain" description="CHAD" evidence="1">
    <location>
        <begin position="10"/>
        <end position="288"/>
    </location>
</feature>
<dbReference type="AlphaFoldDB" id="A0A172ZGI1"/>
<dbReference type="PROSITE" id="PS51708">
    <property type="entry name" value="CHAD"/>
    <property type="match status" value="1"/>
</dbReference>
<sequence length="288" mass="33843">MNQSMTTVNRKDKTEQWRSVLNDLYDKFQDHGQQAVKDYDDEAIHQARVNCRKLMTLMRILDPEQQTGLLPVFKKAQKRLGKVRDADVLIDAFKDRRKQSKEEGHGDEADLLKAAIEEHKEQRQFYRKKLVKKLPKLQGKKLKRQWKDFMDNQLPTLAIQADVNRMMRELEIAYDQKKQVYRQTAKAEGIEAAETLDSLHKVRIAAKELRYTAEAAEFALNSKFRDHEETYKKIQKELGTINDTHVWIESLEELDAKEMGVDEEVRTRFVDKLRAEMIAAIQEQQRAI</sequence>
<dbReference type="PANTHER" id="PTHR39339:SF1">
    <property type="entry name" value="CHAD DOMAIN-CONTAINING PROTEIN"/>
    <property type="match status" value="1"/>
</dbReference>
<organism evidence="2 3">
    <name type="scientific">Paenibacillus bovis</name>
    <dbReference type="NCBI Taxonomy" id="1616788"/>
    <lineage>
        <taxon>Bacteria</taxon>
        <taxon>Bacillati</taxon>
        <taxon>Bacillota</taxon>
        <taxon>Bacilli</taxon>
        <taxon>Bacillales</taxon>
        <taxon>Paenibacillaceae</taxon>
        <taxon>Paenibacillus</taxon>
    </lineage>
</organism>
<dbReference type="PANTHER" id="PTHR39339">
    <property type="entry name" value="SLR1444 PROTEIN"/>
    <property type="match status" value="1"/>
</dbReference>
<keyword evidence="3" id="KW-1185">Reference proteome</keyword>
<protein>
    <recommendedName>
        <fullName evidence="1">CHAD domain-containing protein</fullName>
    </recommendedName>
</protein>
<gene>
    <name evidence="2" type="ORF">AR543_12520</name>
</gene>
<evidence type="ECO:0000313" key="3">
    <source>
        <dbReference type="Proteomes" id="UP000078148"/>
    </source>
</evidence>
<dbReference type="EMBL" id="CP013023">
    <property type="protein sequence ID" value="ANF96754.1"/>
    <property type="molecule type" value="Genomic_DNA"/>
</dbReference>
<dbReference type="Proteomes" id="UP000078148">
    <property type="component" value="Chromosome"/>
</dbReference>
<reference evidence="2 3" key="2">
    <citation type="journal article" date="2016" name="Int. J. Syst. Evol. Microbiol.">
        <title>Paenibacillus bovis sp. nov., isolated from raw yak (Bos grunniens) milk.</title>
        <authorList>
            <person name="Gao C."/>
            <person name="Han J."/>
            <person name="Liu Z."/>
            <person name="Xu X."/>
            <person name="Hang F."/>
            <person name="Wu Z."/>
        </authorList>
    </citation>
    <scope>NUCLEOTIDE SEQUENCE [LARGE SCALE GENOMIC DNA]</scope>
    <source>
        <strain evidence="2 3">BD3526</strain>
    </source>
</reference>
<dbReference type="Gene3D" id="1.40.20.10">
    <property type="entry name" value="CHAD domain"/>
    <property type="match status" value="1"/>
</dbReference>
<dbReference type="OrthoDB" id="2958798at2"/>
<evidence type="ECO:0000259" key="1">
    <source>
        <dbReference type="PROSITE" id="PS51708"/>
    </source>
</evidence>
<dbReference type="InterPro" id="IPR007899">
    <property type="entry name" value="CHAD_dom"/>
</dbReference>
<evidence type="ECO:0000313" key="2">
    <source>
        <dbReference type="EMBL" id="ANF96754.1"/>
    </source>
</evidence>